<evidence type="ECO:0000256" key="4">
    <source>
        <dbReference type="ARBA" id="ARBA00022475"/>
    </source>
</evidence>
<dbReference type="AlphaFoldDB" id="A0A4R1ND12"/>
<feature type="transmembrane region" description="Helical" evidence="8">
    <location>
        <begin position="349"/>
        <end position="371"/>
    </location>
</feature>
<dbReference type="NCBIfam" id="NF007866">
    <property type="entry name" value="PRK10577.1-2"/>
    <property type="match status" value="1"/>
</dbReference>
<comment type="similarity">
    <text evidence="2">Belongs to the binding-protein-dependent transport system permease family. FecCD subfamily.</text>
</comment>
<name>A0A4R1ND12_9GAMM</name>
<dbReference type="CDD" id="cd06550">
    <property type="entry name" value="TM_ABC_iron-siderophores_like"/>
    <property type="match status" value="2"/>
</dbReference>
<evidence type="ECO:0000256" key="5">
    <source>
        <dbReference type="ARBA" id="ARBA00022692"/>
    </source>
</evidence>
<keyword evidence="5 8" id="KW-0812">Transmembrane</keyword>
<feature type="transmembrane region" description="Helical" evidence="8">
    <location>
        <begin position="477"/>
        <end position="499"/>
    </location>
</feature>
<dbReference type="InterPro" id="IPR000522">
    <property type="entry name" value="ABC_transptr_permease_BtuC"/>
</dbReference>
<gene>
    <name evidence="9" type="ORF">EZJ58_3476</name>
</gene>
<proteinExistence type="inferred from homology"/>
<protein>
    <submittedName>
        <fullName evidence="9">Iron complex transport system permease protein</fullName>
    </submittedName>
</protein>
<reference evidence="9 10" key="1">
    <citation type="submission" date="2019-02" db="EMBL/GenBank/DDBJ databases">
        <title>Investigation of anaerobic lignin degradation for improved lignocellulosic biofuels.</title>
        <authorList>
            <person name="Deangelis K."/>
        </authorList>
    </citation>
    <scope>NUCLEOTIDE SEQUENCE [LARGE SCALE GENOMIC DNA]</scope>
    <source>
        <strain evidence="9 10">159R</strain>
    </source>
</reference>
<evidence type="ECO:0000256" key="8">
    <source>
        <dbReference type="SAM" id="Phobius"/>
    </source>
</evidence>
<comment type="caution">
    <text evidence="9">The sequence shown here is derived from an EMBL/GenBank/DDBJ whole genome shotgun (WGS) entry which is preliminary data.</text>
</comment>
<dbReference type="GO" id="GO:0022857">
    <property type="term" value="F:transmembrane transporter activity"/>
    <property type="evidence" value="ECO:0007669"/>
    <property type="project" value="InterPro"/>
</dbReference>
<dbReference type="OrthoDB" id="9811721at2"/>
<feature type="transmembrane region" description="Helical" evidence="8">
    <location>
        <begin position="53"/>
        <end position="75"/>
    </location>
</feature>
<feature type="transmembrane region" description="Helical" evidence="8">
    <location>
        <begin position="116"/>
        <end position="134"/>
    </location>
</feature>
<keyword evidence="10" id="KW-1185">Reference proteome</keyword>
<keyword evidence="7 8" id="KW-0472">Membrane</keyword>
<evidence type="ECO:0000313" key="10">
    <source>
        <dbReference type="Proteomes" id="UP000294555"/>
    </source>
</evidence>
<dbReference type="PANTHER" id="PTHR30472">
    <property type="entry name" value="FERRIC ENTEROBACTIN TRANSPORT SYSTEM PERMEASE PROTEIN"/>
    <property type="match status" value="1"/>
</dbReference>
<dbReference type="Gene3D" id="1.10.3470.10">
    <property type="entry name" value="ABC transporter involved in vitamin B12 uptake, BtuC"/>
    <property type="match status" value="2"/>
</dbReference>
<feature type="transmembrane region" description="Helical" evidence="8">
    <location>
        <begin position="602"/>
        <end position="621"/>
    </location>
</feature>
<organism evidence="9 10">
    <name type="scientific">Sodalis ligni</name>
    <dbReference type="NCBI Taxonomy" id="2697027"/>
    <lineage>
        <taxon>Bacteria</taxon>
        <taxon>Pseudomonadati</taxon>
        <taxon>Pseudomonadota</taxon>
        <taxon>Gammaproteobacteria</taxon>
        <taxon>Enterobacterales</taxon>
        <taxon>Bruguierivoracaceae</taxon>
        <taxon>Sodalis</taxon>
    </lineage>
</organism>
<keyword evidence="4" id="KW-1003">Cell membrane</keyword>
<feature type="transmembrane region" description="Helical" evidence="8">
    <location>
        <begin position="141"/>
        <end position="164"/>
    </location>
</feature>
<dbReference type="Proteomes" id="UP000294555">
    <property type="component" value="Unassembled WGS sequence"/>
</dbReference>
<feature type="transmembrane region" description="Helical" evidence="8">
    <location>
        <begin position="300"/>
        <end position="321"/>
    </location>
</feature>
<keyword evidence="3" id="KW-0813">Transport</keyword>
<feature type="transmembrane region" description="Helical" evidence="8">
    <location>
        <begin position="87"/>
        <end position="110"/>
    </location>
</feature>
<dbReference type="EMBL" id="SJOI01000001">
    <property type="protein sequence ID" value="TCL05302.1"/>
    <property type="molecule type" value="Genomic_DNA"/>
</dbReference>
<sequence>MHNFFWRRSPRWLGGALFLAAIILACRQCPFPWPSFAALLRGSDSHAIILRDMWLPRQAMALLCGATLSLCGLVMQRALRNPLAEPLTLGVASGASLALTLTTLLAPGWLLYGQEWPALGGSLLALAAVFMLSARQWLSPMALILAGLIVNLYGGAVTLLFTIINDRSLLSVMIWGGGTLAQQDWSTFDWLLPRLLLCLLPLLMLLRPLMLLSLREDIGRGLGSSPGLVRGLALLCALMMSSLVISAVGVFGFIGLAAPHLAAACGARTLYRQFFWSPLMGAGLLWLADLAVDNMTALNGMLLPTGMMVALAGGPLLLLFLPRVSQVRSGLVSSSPPATAAPAGSWRPIVIAGALLLPGIALSLSFGHALHGWHFSGWQEFTALWRWRVPRLAAAMSAGVLLAGAGVLIQRLSGNPLASPEILGIGAGASLGITLFLLLSGGGSLPLLILSSALGAFVTLLVTLLQNRRSAFNPERVLLTGLAISAFFQSVATVVMVNNSRAANMLMQLMSGSTYYVSPLMAAIAAASAVLLLLLAPLFYRWLILLPLRETAPSLGVNVPAARMSMLGMAALMTGIATLIVGPLSFVGLLGPHIARRLGARGPVAQLLTAAMIAGLIMATADWMGRNLLYPRQLPAGLMATLLGGPWLAWLLFRRGRG</sequence>
<dbReference type="SUPFAM" id="SSF81345">
    <property type="entry name" value="ABC transporter involved in vitamin B12 uptake, BtuC"/>
    <property type="match status" value="2"/>
</dbReference>
<feature type="transmembrane region" description="Helical" evidence="8">
    <location>
        <begin position="191"/>
        <end position="212"/>
    </location>
</feature>
<evidence type="ECO:0000256" key="2">
    <source>
        <dbReference type="ARBA" id="ARBA00007935"/>
    </source>
</evidence>
<dbReference type="Pfam" id="PF01032">
    <property type="entry name" value="FecCD"/>
    <property type="match status" value="2"/>
</dbReference>
<evidence type="ECO:0000256" key="3">
    <source>
        <dbReference type="ARBA" id="ARBA00022448"/>
    </source>
</evidence>
<feature type="transmembrane region" description="Helical" evidence="8">
    <location>
        <begin position="564"/>
        <end position="590"/>
    </location>
</feature>
<evidence type="ECO:0000256" key="7">
    <source>
        <dbReference type="ARBA" id="ARBA00023136"/>
    </source>
</evidence>
<dbReference type="InterPro" id="IPR037294">
    <property type="entry name" value="ABC_BtuC-like"/>
</dbReference>
<evidence type="ECO:0000313" key="9">
    <source>
        <dbReference type="EMBL" id="TCL05302.1"/>
    </source>
</evidence>
<feature type="transmembrane region" description="Helical" evidence="8">
    <location>
        <begin position="232"/>
        <end position="258"/>
    </location>
</feature>
<evidence type="ECO:0000256" key="1">
    <source>
        <dbReference type="ARBA" id="ARBA00004651"/>
    </source>
</evidence>
<evidence type="ECO:0000256" key="6">
    <source>
        <dbReference type="ARBA" id="ARBA00022989"/>
    </source>
</evidence>
<comment type="subcellular location">
    <subcellularLocation>
        <location evidence="1">Cell membrane</location>
        <topology evidence="1">Multi-pass membrane protein</topology>
    </subcellularLocation>
</comment>
<feature type="transmembrane region" description="Helical" evidence="8">
    <location>
        <begin position="447"/>
        <end position="465"/>
    </location>
</feature>
<dbReference type="PROSITE" id="PS51257">
    <property type="entry name" value="PROKAR_LIPOPROTEIN"/>
    <property type="match status" value="1"/>
</dbReference>
<keyword evidence="6 8" id="KW-1133">Transmembrane helix</keyword>
<dbReference type="PANTHER" id="PTHR30472:SF37">
    <property type="entry name" value="FE(3+) DICITRATE TRANSPORT SYSTEM PERMEASE PROTEIN FECD-RELATED"/>
    <property type="match status" value="1"/>
</dbReference>
<dbReference type="GO" id="GO:0033214">
    <property type="term" value="P:siderophore-iron import into cell"/>
    <property type="evidence" value="ECO:0007669"/>
    <property type="project" value="TreeGrafter"/>
</dbReference>
<dbReference type="RefSeq" id="WP_132924017.1">
    <property type="nucleotide sequence ID" value="NZ_SJOI01000001.1"/>
</dbReference>
<feature type="transmembrane region" description="Helical" evidence="8">
    <location>
        <begin position="392"/>
        <end position="410"/>
    </location>
</feature>
<feature type="transmembrane region" description="Helical" evidence="8">
    <location>
        <begin position="633"/>
        <end position="653"/>
    </location>
</feature>
<feature type="transmembrane region" description="Helical" evidence="8">
    <location>
        <begin position="270"/>
        <end position="288"/>
    </location>
</feature>
<dbReference type="GO" id="GO:0005886">
    <property type="term" value="C:plasma membrane"/>
    <property type="evidence" value="ECO:0007669"/>
    <property type="project" value="UniProtKB-SubCell"/>
</dbReference>
<feature type="transmembrane region" description="Helical" evidence="8">
    <location>
        <begin position="520"/>
        <end position="544"/>
    </location>
</feature>
<feature type="transmembrane region" description="Helical" evidence="8">
    <location>
        <begin position="422"/>
        <end position="440"/>
    </location>
</feature>
<accession>A0A4R1ND12</accession>